<name>A0AAD7X6X5_9APHY</name>
<feature type="compositionally biased region" description="Low complexity" evidence="1">
    <location>
        <begin position="230"/>
        <end position="241"/>
    </location>
</feature>
<feature type="region of interest" description="Disordered" evidence="1">
    <location>
        <begin position="164"/>
        <end position="186"/>
    </location>
</feature>
<reference evidence="2" key="1">
    <citation type="submission" date="2022-11" db="EMBL/GenBank/DDBJ databases">
        <title>Genome Sequence of Cubamyces cubensis.</title>
        <authorList>
            <person name="Buettner E."/>
        </authorList>
    </citation>
    <scope>NUCLEOTIDE SEQUENCE</scope>
    <source>
        <strain evidence="2">MPL-01</strain>
    </source>
</reference>
<accession>A0AAD7X6X5</accession>
<dbReference type="EMBL" id="JAPEVG010000455">
    <property type="protein sequence ID" value="KAJ8462576.1"/>
    <property type="molecule type" value="Genomic_DNA"/>
</dbReference>
<dbReference type="AlphaFoldDB" id="A0AAD7X6X5"/>
<evidence type="ECO:0000313" key="2">
    <source>
        <dbReference type="EMBL" id="KAJ8462576.1"/>
    </source>
</evidence>
<comment type="caution">
    <text evidence="2">The sequence shown here is derived from an EMBL/GenBank/DDBJ whole genome shotgun (WGS) entry which is preliminary data.</text>
</comment>
<protein>
    <submittedName>
        <fullName evidence="2">Uncharacterized protein</fullName>
    </submittedName>
</protein>
<keyword evidence="3" id="KW-1185">Reference proteome</keyword>
<evidence type="ECO:0000313" key="3">
    <source>
        <dbReference type="Proteomes" id="UP001215151"/>
    </source>
</evidence>
<evidence type="ECO:0000256" key="1">
    <source>
        <dbReference type="SAM" id="MobiDB-lite"/>
    </source>
</evidence>
<sequence>MLFFPLPGTYAVIELDVRNSLRALDDSVADAAGALLTTTKCLVYLQAVLQLPFPDSPTFKYSVYVVGPGLRPPNPELCLTPDMSIPIHPSTDHPSGTRNAVVTEPPFPFTSCYHWYGRDMQFDIRILNDGRDYKADPRVALPPIQQVRLESMRGEDMWKSICASRERGEQSPPGGANRNPEDLQETPIPASDALAQNSRDVAPSKPVHIGKVDDSNLENRRESGFEESSEGSCWDSSSSCSFDTRADETNDPESSASLDELGPRIFGFRSSGDDDLLPIVKIWLDLEAHIDGGNVPDPVDFIQQRDELIGIIRESKARAAAVAASSDFPKSNSATTGCSVMKRAFFQVFKFTKSFYCL</sequence>
<dbReference type="Proteomes" id="UP001215151">
    <property type="component" value="Unassembled WGS sequence"/>
</dbReference>
<proteinExistence type="predicted"/>
<organism evidence="2 3">
    <name type="scientific">Trametes cubensis</name>
    <dbReference type="NCBI Taxonomy" id="1111947"/>
    <lineage>
        <taxon>Eukaryota</taxon>
        <taxon>Fungi</taxon>
        <taxon>Dikarya</taxon>
        <taxon>Basidiomycota</taxon>
        <taxon>Agaricomycotina</taxon>
        <taxon>Agaricomycetes</taxon>
        <taxon>Polyporales</taxon>
        <taxon>Polyporaceae</taxon>
        <taxon>Trametes</taxon>
    </lineage>
</organism>
<feature type="region of interest" description="Disordered" evidence="1">
    <location>
        <begin position="198"/>
        <end position="260"/>
    </location>
</feature>
<gene>
    <name evidence="2" type="ORF">ONZ51_g10811</name>
</gene>
<feature type="compositionally biased region" description="Basic and acidic residues" evidence="1">
    <location>
        <begin position="210"/>
        <end position="224"/>
    </location>
</feature>